<evidence type="ECO:0008006" key="9">
    <source>
        <dbReference type="Google" id="ProtNLM"/>
    </source>
</evidence>
<dbReference type="NCBIfam" id="TIGR02532">
    <property type="entry name" value="IV_pilin_GFxxxE"/>
    <property type="match status" value="1"/>
</dbReference>
<proteinExistence type="predicted"/>
<keyword evidence="4 6" id="KW-1133">Transmembrane helix</keyword>
<dbReference type="Proteomes" id="UP000178529">
    <property type="component" value="Unassembled WGS sequence"/>
</dbReference>
<dbReference type="SUPFAM" id="SSF54523">
    <property type="entry name" value="Pili subunits"/>
    <property type="match status" value="1"/>
</dbReference>
<dbReference type="AlphaFoldDB" id="A0A1G2R7Z2"/>
<dbReference type="PANTHER" id="PTHR30093">
    <property type="entry name" value="GENERAL SECRETION PATHWAY PROTEIN G"/>
    <property type="match status" value="1"/>
</dbReference>
<accession>A0A1G2R7Z2</accession>
<organism evidence="7 8">
    <name type="scientific">Candidatus Wildermuthbacteria bacterium RIFCSPHIGHO2_02_FULL_48_16</name>
    <dbReference type="NCBI Taxonomy" id="1802453"/>
    <lineage>
        <taxon>Bacteria</taxon>
        <taxon>Candidatus Wildermuthiibacteriota</taxon>
    </lineage>
</organism>
<comment type="subcellular location">
    <subcellularLocation>
        <location evidence="1">Membrane</location>
        <topology evidence="1">Single-pass membrane protein</topology>
    </subcellularLocation>
</comment>
<keyword evidence="2" id="KW-0488">Methylation</keyword>
<dbReference type="InterPro" id="IPR002416">
    <property type="entry name" value="T2SS_protein-GspH"/>
</dbReference>
<keyword evidence="5 6" id="KW-0472">Membrane</keyword>
<dbReference type="InterPro" id="IPR045584">
    <property type="entry name" value="Pilin-like"/>
</dbReference>
<reference evidence="7 8" key="1">
    <citation type="journal article" date="2016" name="Nat. Commun.">
        <title>Thousands of microbial genomes shed light on interconnected biogeochemical processes in an aquifer system.</title>
        <authorList>
            <person name="Anantharaman K."/>
            <person name="Brown C.T."/>
            <person name="Hug L.A."/>
            <person name="Sharon I."/>
            <person name="Castelle C.J."/>
            <person name="Probst A.J."/>
            <person name="Thomas B.C."/>
            <person name="Singh A."/>
            <person name="Wilkins M.J."/>
            <person name="Karaoz U."/>
            <person name="Brodie E.L."/>
            <person name="Williams K.H."/>
            <person name="Hubbard S.S."/>
            <person name="Banfield J.F."/>
        </authorList>
    </citation>
    <scope>NUCLEOTIDE SEQUENCE [LARGE SCALE GENOMIC DNA]</scope>
</reference>
<sequence length="159" mass="16650">MRSQHKGFTLIELLVVIAIIGILAGIVLVSLGGARASARDGRRQADIRQILSAMELCYDAANCGAGAQQYISTTGGANAITAIGTSMPTVPADPTNASPYQYTWVANSTLNPVNDYCVYARLEKASATSGNLIYQAAGPGGVRERDVASTFAFSITDCE</sequence>
<evidence type="ECO:0000313" key="7">
    <source>
        <dbReference type="EMBL" id="OHA68827.1"/>
    </source>
</evidence>
<evidence type="ECO:0000256" key="2">
    <source>
        <dbReference type="ARBA" id="ARBA00022481"/>
    </source>
</evidence>
<keyword evidence="3 6" id="KW-0812">Transmembrane</keyword>
<evidence type="ECO:0000256" key="4">
    <source>
        <dbReference type="ARBA" id="ARBA00022989"/>
    </source>
</evidence>
<dbReference type="Gene3D" id="3.30.700.10">
    <property type="entry name" value="Glycoprotein, Type 4 Pilin"/>
    <property type="match status" value="1"/>
</dbReference>
<name>A0A1G2R7Z2_9BACT</name>
<dbReference type="GO" id="GO:0015628">
    <property type="term" value="P:protein secretion by the type II secretion system"/>
    <property type="evidence" value="ECO:0007669"/>
    <property type="project" value="InterPro"/>
</dbReference>
<dbReference type="GO" id="GO:0016020">
    <property type="term" value="C:membrane"/>
    <property type="evidence" value="ECO:0007669"/>
    <property type="project" value="UniProtKB-SubCell"/>
</dbReference>
<feature type="transmembrane region" description="Helical" evidence="6">
    <location>
        <begin position="13"/>
        <end position="34"/>
    </location>
</feature>
<evidence type="ECO:0000313" key="8">
    <source>
        <dbReference type="Proteomes" id="UP000178529"/>
    </source>
</evidence>
<dbReference type="PROSITE" id="PS00409">
    <property type="entry name" value="PROKAR_NTER_METHYL"/>
    <property type="match status" value="1"/>
</dbReference>
<dbReference type="EMBL" id="MHTY01000014">
    <property type="protein sequence ID" value="OHA68827.1"/>
    <property type="molecule type" value="Genomic_DNA"/>
</dbReference>
<dbReference type="PANTHER" id="PTHR30093:SF44">
    <property type="entry name" value="TYPE II SECRETION SYSTEM CORE PROTEIN G"/>
    <property type="match status" value="1"/>
</dbReference>
<dbReference type="PRINTS" id="PR00885">
    <property type="entry name" value="BCTERIALGSPH"/>
</dbReference>
<dbReference type="GO" id="GO:0015627">
    <property type="term" value="C:type II protein secretion system complex"/>
    <property type="evidence" value="ECO:0007669"/>
    <property type="project" value="InterPro"/>
</dbReference>
<evidence type="ECO:0000256" key="1">
    <source>
        <dbReference type="ARBA" id="ARBA00004167"/>
    </source>
</evidence>
<dbReference type="Pfam" id="PF07963">
    <property type="entry name" value="N_methyl"/>
    <property type="match status" value="1"/>
</dbReference>
<comment type="caution">
    <text evidence="7">The sequence shown here is derived from an EMBL/GenBank/DDBJ whole genome shotgun (WGS) entry which is preliminary data.</text>
</comment>
<evidence type="ECO:0000256" key="3">
    <source>
        <dbReference type="ARBA" id="ARBA00022692"/>
    </source>
</evidence>
<gene>
    <name evidence="7" type="ORF">A3J68_02360</name>
</gene>
<evidence type="ECO:0000256" key="5">
    <source>
        <dbReference type="ARBA" id="ARBA00023136"/>
    </source>
</evidence>
<dbReference type="InterPro" id="IPR012902">
    <property type="entry name" value="N_methyl_site"/>
</dbReference>
<evidence type="ECO:0000256" key="6">
    <source>
        <dbReference type="SAM" id="Phobius"/>
    </source>
</evidence>
<protein>
    <recommendedName>
        <fullName evidence="9">Type II secretion system protein GspG C-terminal domain-containing protein</fullName>
    </recommendedName>
</protein>